<evidence type="ECO:0000256" key="3">
    <source>
        <dbReference type="ARBA" id="ARBA00016195"/>
    </source>
</evidence>
<evidence type="ECO:0000313" key="14">
    <source>
        <dbReference type="Proteomes" id="UP000663131"/>
    </source>
</evidence>
<evidence type="ECO:0000256" key="2">
    <source>
        <dbReference type="ARBA" id="ARBA00007149"/>
    </source>
</evidence>
<keyword evidence="5 11" id="KW-0812">Transmembrane</keyword>
<dbReference type="InterPro" id="IPR019623">
    <property type="entry name" value="Rot1"/>
</dbReference>
<dbReference type="GO" id="GO:0005789">
    <property type="term" value="C:endoplasmic reticulum membrane"/>
    <property type="evidence" value="ECO:0007669"/>
    <property type="project" value="UniProtKB-SubCell"/>
</dbReference>
<evidence type="ECO:0000256" key="7">
    <source>
        <dbReference type="ARBA" id="ARBA00022824"/>
    </source>
</evidence>
<comment type="subcellular location">
    <subcellularLocation>
        <location evidence="1">Endoplasmic reticulum membrane</location>
        <topology evidence="1">Single-pass type I membrane protein</topology>
    </subcellularLocation>
</comment>
<evidence type="ECO:0000256" key="11">
    <source>
        <dbReference type="SAM" id="Phobius"/>
    </source>
</evidence>
<keyword evidence="8 11" id="KW-1133">Transmembrane helix</keyword>
<reference evidence="13" key="1">
    <citation type="submission" date="2020-10" db="EMBL/GenBank/DDBJ databases">
        <authorList>
            <person name="Palmer J.M."/>
        </authorList>
    </citation>
    <scope>NUCLEOTIDE SEQUENCE</scope>
    <source>
        <strain evidence="13">UCD 2041</strain>
    </source>
</reference>
<dbReference type="KEGG" id="bbrx:BRETT_000113"/>
<comment type="similarity">
    <text evidence="2">Belongs to the ROT1 family.</text>
</comment>
<evidence type="ECO:0000256" key="4">
    <source>
        <dbReference type="ARBA" id="ARBA00017291"/>
    </source>
</evidence>
<evidence type="ECO:0000313" key="13">
    <source>
        <dbReference type="EMBL" id="QOU18387.1"/>
    </source>
</evidence>
<sequence length="430" mass="44002">MLSKASFIGLLLLSLKLQPLAYAAVADDTTTTAAAADTTTTAEAAAAAAAETTDTTTAVAAAAAETTDTTTAAVAAAAAAETTDTTTAVAAAAAETTDTTTAAVAAAAAAETTDTTTAAAAAAETTDTTTAAAAAATTVDTATEAATTADSSTASSDSADSTATANGAENGDTSGATIVGTWTSKSNAVFTGPGFYDPVDELLIEPALTGISYSFTEDGFFEEALYQVTPNPQNHSCAAAALIFQHGTYEVASSGKLTLTPFAVDGRQLLSEPCSDNGVSTYSRYNQTEIFKGFSIYVDSYHGRYRLNLVESNGEYMRPLYLAYRPPQMLPTMTLNPTDSPDSTTVVGTGGGSSSAASASASASAAKVKRDGARVIGTAKPAGLSQRVKRSLQNRYRTNAVKQPAFNYNFWWWVFVDMIIGGGLLFVFAH</sequence>
<evidence type="ECO:0000256" key="12">
    <source>
        <dbReference type="SAM" id="SignalP"/>
    </source>
</evidence>
<evidence type="ECO:0000256" key="6">
    <source>
        <dbReference type="ARBA" id="ARBA00022729"/>
    </source>
</evidence>
<organism evidence="13 14">
    <name type="scientific">Dekkera bruxellensis</name>
    <name type="common">Brettanomyces custersii</name>
    <dbReference type="NCBI Taxonomy" id="5007"/>
    <lineage>
        <taxon>Eukaryota</taxon>
        <taxon>Fungi</taxon>
        <taxon>Dikarya</taxon>
        <taxon>Ascomycota</taxon>
        <taxon>Saccharomycotina</taxon>
        <taxon>Pichiomycetes</taxon>
        <taxon>Pichiales</taxon>
        <taxon>Pichiaceae</taxon>
        <taxon>Brettanomyces</taxon>
    </lineage>
</organism>
<feature type="signal peptide" evidence="12">
    <location>
        <begin position="1"/>
        <end position="23"/>
    </location>
</feature>
<feature type="chain" id="PRO_5034480916" description="Protein ROT1" evidence="12">
    <location>
        <begin position="24"/>
        <end position="430"/>
    </location>
</feature>
<protein>
    <recommendedName>
        <fullName evidence="4">Protein ROT1</fullName>
    </recommendedName>
    <alternativeName>
        <fullName evidence="3">Protein rot1</fullName>
    </alternativeName>
</protein>
<accession>A0A871QYE6</accession>
<feature type="transmembrane region" description="Helical" evidence="11">
    <location>
        <begin position="410"/>
        <end position="429"/>
    </location>
</feature>
<name>A0A871QYE6_DEKBR</name>
<dbReference type="GO" id="GO:0007118">
    <property type="term" value="P:budding cell apical bud growth"/>
    <property type="evidence" value="ECO:0007669"/>
    <property type="project" value="TreeGrafter"/>
</dbReference>
<gene>
    <name evidence="13" type="ORF">BRETT_000113</name>
</gene>
<dbReference type="OrthoDB" id="5327821at2759"/>
<proteinExistence type="inferred from homology"/>
<dbReference type="PANTHER" id="PTHR28090:SF1">
    <property type="entry name" value="PROTEIN ROT1"/>
    <property type="match status" value="1"/>
</dbReference>
<dbReference type="AlphaFoldDB" id="A0A871QYE6"/>
<evidence type="ECO:0000256" key="9">
    <source>
        <dbReference type="ARBA" id="ARBA00023136"/>
    </source>
</evidence>
<dbReference type="PANTHER" id="PTHR28090">
    <property type="entry name" value="PROTEIN ROT1"/>
    <property type="match status" value="1"/>
</dbReference>
<dbReference type="GO" id="GO:0006458">
    <property type="term" value="P:'de novo' protein folding"/>
    <property type="evidence" value="ECO:0007669"/>
    <property type="project" value="InterPro"/>
</dbReference>
<reference evidence="13" key="2">
    <citation type="journal article" name="BMC Genomics">
        <title>New genome assemblies reveal patterns of domestication and adaptation across Brettanomyces (Dekkera) species.</title>
        <authorList>
            <person name="Roach M.J."/>
            <person name="Borneman A.R."/>
        </authorList>
    </citation>
    <scope>NUCLEOTIDE SEQUENCE</scope>
    <source>
        <strain evidence="13">UCD 2041</strain>
    </source>
</reference>
<evidence type="ECO:0000256" key="10">
    <source>
        <dbReference type="SAM" id="MobiDB-lite"/>
    </source>
</evidence>
<feature type="compositionally biased region" description="Low complexity" evidence="10">
    <location>
        <begin position="146"/>
        <end position="165"/>
    </location>
</feature>
<feature type="region of interest" description="Disordered" evidence="10">
    <location>
        <begin position="146"/>
        <end position="174"/>
    </location>
</feature>
<dbReference type="Pfam" id="PF10681">
    <property type="entry name" value="Rot1"/>
    <property type="match status" value="1"/>
</dbReference>
<keyword evidence="6 12" id="KW-0732">Signal</keyword>
<evidence type="ECO:0000256" key="1">
    <source>
        <dbReference type="ARBA" id="ARBA00004115"/>
    </source>
</evidence>
<evidence type="ECO:0000256" key="8">
    <source>
        <dbReference type="ARBA" id="ARBA00022989"/>
    </source>
</evidence>
<dbReference type="GeneID" id="64572039"/>
<dbReference type="Proteomes" id="UP000663131">
    <property type="component" value="Chromosome 3"/>
</dbReference>
<dbReference type="RefSeq" id="XP_041134881.1">
    <property type="nucleotide sequence ID" value="XM_041278686.1"/>
</dbReference>
<dbReference type="GO" id="GO:0051082">
    <property type="term" value="F:unfolded protein binding"/>
    <property type="evidence" value="ECO:0007669"/>
    <property type="project" value="TreeGrafter"/>
</dbReference>
<keyword evidence="9 11" id="KW-0472">Membrane</keyword>
<keyword evidence="7" id="KW-0256">Endoplasmic reticulum</keyword>
<evidence type="ECO:0000256" key="5">
    <source>
        <dbReference type="ARBA" id="ARBA00022692"/>
    </source>
</evidence>
<dbReference type="EMBL" id="CP063131">
    <property type="protein sequence ID" value="QOU18387.1"/>
    <property type="molecule type" value="Genomic_DNA"/>
</dbReference>